<feature type="region of interest" description="Disordered" evidence="1">
    <location>
        <begin position="1"/>
        <end position="22"/>
    </location>
</feature>
<proteinExistence type="predicted"/>
<organism evidence="2 3">
    <name type="scientific">Ferranicluibacter rubi</name>
    <dbReference type="NCBI Taxonomy" id="2715133"/>
    <lineage>
        <taxon>Bacteria</taxon>
        <taxon>Pseudomonadati</taxon>
        <taxon>Pseudomonadota</taxon>
        <taxon>Alphaproteobacteria</taxon>
        <taxon>Hyphomicrobiales</taxon>
        <taxon>Rhizobiaceae</taxon>
        <taxon>Ferranicluibacter</taxon>
    </lineage>
</organism>
<dbReference type="EMBL" id="JAANCM010000004">
    <property type="protein sequence ID" value="NHT76027.1"/>
    <property type="molecule type" value="Genomic_DNA"/>
</dbReference>
<dbReference type="AlphaFoldDB" id="A0AA43ZFN6"/>
<dbReference type="Proteomes" id="UP001155840">
    <property type="component" value="Unassembled WGS sequence"/>
</dbReference>
<evidence type="ECO:0000313" key="2">
    <source>
        <dbReference type="EMBL" id="NHT76027.1"/>
    </source>
</evidence>
<name>A0AA43ZFN6_9HYPH</name>
<feature type="region of interest" description="Disordered" evidence="1">
    <location>
        <begin position="99"/>
        <end position="127"/>
    </location>
</feature>
<comment type="caution">
    <text evidence="2">The sequence shown here is derived from an EMBL/GenBank/DDBJ whole genome shotgun (WGS) entry which is preliminary data.</text>
</comment>
<feature type="compositionally biased region" description="Polar residues" evidence="1">
    <location>
        <begin position="1"/>
        <end position="11"/>
    </location>
</feature>
<accession>A0AA43ZFN6</accession>
<gene>
    <name evidence="2" type="ORF">G8E10_09800</name>
</gene>
<dbReference type="RefSeq" id="WP_167128385.1">
    <property type="nucleotide sequence ID" value="NZ_JAANCM010000004.1"/>
</dbReference>
<evidence type="ECO:0000256" key="1">
    <source>
        <dbReference type="SAM" id="MobiDB-lite"/>
    </source>
</evidence>
<keyword evidence="3" id="KW-1185">Reference proteome</keyword>
<dbReference type="InterPro" id="IPR021074">
    <property type="entry name" value="Formate_DH_dsu"/>
</dbReference>
<reference evidence="2" key="1">
    <citation type="submission" date="2020-03" db="EMBL/GenBank/DDBJ databases">
        <title>Ferranicluibacter endophyticum gen. nov., sp. nov., a new genus isolated from Rubus ulmifolius Schott. stem.</title>
        <authorList>
            <person name="Roca-Couso R."/>
            <person name="Flores-Felix J.D."/>
            <person name="Igual J.M."/>
            <person name="Rivas R."/>
        </authorList>
    </citation>
    <scope>NUCLEOTIDE SEQUENCE</scope>
    <source>
        <strain evidence="2">CRRU44</strain>
    </source>
</reference>
<evidence type="ECO:0000313" key="3">
    <source>
        <dbReference type="Proteomes" id="UP001155840"/>
    </source>
</evidence>
<sequence length="127" mass="13385">MSPDAAQNTHPSSEDGPPHGTNAKLVRMANQIATFFRSQPHEDGPAGIAIHINKFWEPRMRGAFFALIEKGDAGFDPMVITAAPLIKRPHSKEDAIGLGADAERGAPGGKGTAAGESLSEPNMPETT</sequence>
<protein>
    <submittedName>
        <fullName evidence="2">Formate dehydrogenase subunit delta</fullName>
    </submittedName>
</protein>
<dbReference type="Pfam" id="PF11390">
    <property type="entry name" value="FdsD"/>
    <property type="match status" value="1"/>
</dbReference>